<proteinExistence type="predicted"/>
<keyword evidence="2" id="KW-1185">Reference proteome</keyword>
<gene>
    <name evidence="1" type="ORF">SI8410_04005091</name>
</gene>
<dbReference type="AlphaFoldDB" id="A0A7I8K9M0"/>
<name>A0A7I8K9M0_SPIIN</name>
<reference evidence="1" key="1">
    <citation type="submission" date="2020-02" db="EMBL/GenBank/DDBJ databases">
        <authorList>
            <person name="Scholz U."/>
            <person name="Mascher M."/>
            <person name="Fiebig A."/>
        </authorList>
    </citation>
    <scope>NUCLEOTIDE SEQUENCE</scope>
</reference>
<protein>
    <submittedName>
        <fullName evidence="1">Uncharacterized protein</fullName>
    </submittedName>
</protein>
<evidence type="ECO:0000313" key="1">
    <source>
        <dbReference type="EMBL" id="CAA7394430.1"/>
    </source>
</evidence>
<evidence type="ECO:0000313" key="2">
    <source>
        <dbReference type="Proteomes" id="UP000663760"/>
    </source>
</evidence>
<dbReference type="EMBL" id="LR746267">
    <property type="protein sequence ID" value="CAA7394430.1"/>
    <property type="molecule type" value="Genomic_DNA"/>
</dbReference>
<sequence length="201" mass="23332">MFSFTVIDHSVETSGSPRRYDFDMDEEELIVEVVKYLIEESSGIEPDEQILMHDWRAMKDDTEPLPVDPDAHLDIHLYRRPPFDQMLYIVSQRGSDYFRSAHHGGATVADLKRRLARTFLVRSGDPLRSFALISPSRFFWARKTKGYRTFTMAPEDTFDMLVGRLELEGEQVTFGSDGLEFDNWKTLGEYLLTHAMLRISE</sequence>
<dbReference type="Proteomes" id="UP000663760">
    <property type="component" value="Chromosome 4"/>
</dbReference>
<dbReference type="InterPro" id="IPR029071">
    <property type="entry name" value="Ubiquitin-like_domsf"/>
</dbReference>
<accession>A0A7I8K9M0</accession>
<dbReference type="SUPFAM" id="SSF54236">
    <property type="entry name" value="Ubiquitin-like"/>
    <property type="match status" value="1"/>
</dbReference>
<organism evidence="1 2">
    <name type="scientific">Spirodela intermedia</name>
    <name type="common">Intermediate duckweed</name>
    <dbReference type="NCBI Taxonomy" id="51605"/>
    <lineage>
        <taxon>Eukaryota</taxon>
        <taxon>Viridiplantae</taxon>
        <taxon>Streptophyta</taxon>
        <taxon>Embryophyta</taxon>
        <taxon>Tracheophyta</taxon>
        <taxon>Spermatophyta</taxon>
        <taxon>Magnoliopsida</taxon>
        <taxon>Liliopsida</taxon>
        <taxon>Araceae</taxon>
        <taxon>Lemnoideae</taxon>
        <taxon>Spirodela</taxon>
    </lineage>
</organism>